<evidence type="ECO:0000256" key="1">
    <source>
        <dbReference type="SAM" id="MobiDB-lite"/>
    </source>
</evidence>
<feature type="region of interest" description="Disordered" evidence="1">
    <location>
        <begin position="1"/>
        <end position="28"/>
    </location>
</feature>
<proteinExistence type="predicted"/>
<reference evidence="2 3" key="1">
    <citation type="submission" date="2015-01" db="EMBL/GenBank/DDBJ databases">
        <title>Evolution of Trichinella species and genotypes.</title>
        <authorList>
            <person name="Korhonen P.K."/>
            <person name="Edoardo P."/>
            <person name="Giuseppe L.R."/>
            <person name="Gasser R.B."/>
        </authorList>
    </citation>
    <scope>NUCLEOTIDE SEQUENCE [LARGE SCALE GENOMIC DNA]</scope>
    <source>
        <strain evidence="2">ISS1029</strain>
    </source>
</reference>
<evidence type="ECO:0000313" key="3">
    <source>
        <dbReference type="Proteomes" id="UP000055024"/>
    </source>
</evidence>
<dbReference type="Proteomes" id="UP000055024">
    <property type="component" value="Unassembled WGS sequence"/>
</dbReference>
<gene>
    <name evidence="2" type="ORF">T11_2615</name>
</gene>
<sequence>MGMGDRDFDRYNRRRKNRKNTGQRKEKKLCKDETAAVDNLSVADFLIVFKSPLATHQNNF</sequence>
<organism evidence="2 3">
    <name type="scientific">Trichinella zimbabwensis</name>
    <dbReference type="NCBI Taxonomy" id="268475"/>
    <lineage>
        <taxon>Eukaryota</taxon>
        <taxon>Metazoa</taxon>
        <taxon>Ecdysozoa</taxon>
        <taxon>Nematoda</taxon>
        <taxon>Enoplea</taxon>
        <taxon>Dorylaimia</taxon>
        <taxon>Trichinellida</taxon>
        <taxon>Trichinellidae</taxon>
        <taxon>Trichinella</taxon>
    </lineage>
</organism>
<feature type="compositionally biased region" description="Basic residues" evidence="1">
    <location>
        <begin position="12"/>
        <end position="28"/>
    </location>
</feature>
<keyword evidence="3" id="KW-1185">Reference proteome</keyword>
<dbReference type="AlphaFoldDB" id="A0A0V1H236"/>
<protein>
    <submittedName>
        <fullName evidence="2">Uncharacterized protein</fullName>
    </submittedName>
</protein>
<accession>A0A0V1H236</accession>
<name>A0A0V1H236_9BILA</name>
<evidence type="ECO:0000313" key="2">
    <source>
        <dbReference type="EMBL" id="KRZ04592.1"/>
    </source>
</evidence>
<comment type="caution">
    <text evidence="2">The sequence shown here is derived from an EMBL/GenBank/DDBJ whole genome shotgun (WGS) entry which is preliminary data.</text>
</comment>
<dbReference type="EMBL" id="JYDP01000160">
    <property type="protein sequence ID" value="KRZ04592.1"/>
    <property type="molecule type" value="Genomic_DNA"/>
</dbReference>
<feature type="compositionally biased region" description="Basic and acidic residues" evidence="1">
    <location>
        <begin position="1"/>
        <end position="11"/>
    </location>
</feature>